<comment type="function">
    <text evidence="7">Plays a role in autophagy. Functions at the preautophagosomal structure (PAS) in order to form normal autophagosomes under starvation conditions. Also plays a role in mitophagy and regulation of filamentous growth.</text>
</comment>
<evidence type="ECO:0000256" key="7">
    <source>
        <dbReference type="ARBA" id="ARBA00060351"/>
    </source>
</evidence>
<keyword evidence="5" id="KW-0653">Protein transport</keyword>
<name>A0A2J6QHX1_9HELO</name>
<evidence type="ECO:0000256" key="1">
    <source>
        <dbReference type="ARBA" id="ARBA00004329"/>
    </source>
</evidence>
<comment type="similarity">
    <text evidence="2">Belongs to the ATG29 family.</text>
</comment>
<feature type="compositionally biased region" description="Polar residues" evidence="8">
    <location>
        <begin position="403"/>
        <end position="416"/>
    </location>
</feature>
<dbReference type="FunFam" id="1.10.10.2570:FF:000001">
    <property type="entry name" value="Autophagy-related protein 29"/>
    <property type="match status" value="1"/>
</dbReference>
<evidence type="ECO:0000256" key="2">
    <source>
        <dbReference type="ARBA" id="ARBA00010082"/>
    </source>
</evidence>
<dbReference type="GO" id="GO:0015031">
    <property type="term" value="P:protein transport"/>
    <property type="evidence" value="ECO:0007669"/>
    <property type="project" value="UniProtKB-KW"/>
</dbReference>
<feature type="domain" description="Atg29 N-terminal" evidence="9">
    <location>
        <begin position="8"/>
        <end position="61"/>
    </location>
</feature>
<evidence type="ECO:0000256" key="5">
    <source>
        <dbReference type="ARBA" id="ARBA00022927"/>
    </source>
</evidence>
<dbReference type="STRING" id="1745343.A0A2J6QHX1"/>
<dbReference type="Pfam" id="PF18388">
    <property type="entry name" value="ATG29_N"/>
    <property type="match status" value="1"/>
</dbReference>
<evidence type="ECO:0000256" key="6">
    <source>
        <dbReference type="ARBA" id="ARBA00023006"/>
    </source>
</evidence>
<keyword evidence="6" id="KW-0072">Autophagy</keyword>
<evidence type="ECO:0000313" key="10">
    <source>
        <dbReference type="EMBL" id="PMD25849.1"/>
    </source>
</evidence>
<accession>A0A2J6QHX1</accession>
<dbReference type="Proteomes" id="UP000235672">
    <property type="component" value="Unassembled WGS sequence"/>
</dbReference>
<evidence type="ECO:0000256" key="8">
    <source>
        <dbReference type="SAM" id="MobiDB-lite"/>
    </source>
</evidence>
<organism evidence="10 11">
    <name type="scientific">Hyaloscypha hepaticicola</name>
    <dbReference type="NCBI Taxonomy" id="2082293"/>
    <lineage>
        <taxon>Eukaryota</taxon>
        <taxon>Fungi</taxon>
        <taxon>Dikarya</taxon>
        <taxon>Ascomycota</taxon>
        <taxon>Pezizomycotina</taxon>
        <taxon>Leotiomycetes</taxon>
        <taxon>Helotiales</taxon>
        <taxon>Hyaloscyphaceae</taxon>
        <taxon>Hyaloscypha</taxon>
    </lineage>
</organism>
<dbReference type="InterPro" id="IPR040666">
    <property type="entry name" value="Atg29_N"/>
</dbReference>
<dbReference type="GO" id="GO:0000407">
    <property type="term" value="C:phagophore assembly site"/>
    <property type="evidence" value="ECO:0007669"/>
    <property type="project" value="UniProtKB-SubCell"/>
</dbReference>
<feature type="compositionally biased region" description="Low complexity" evidence="8">
    <location>
        <begin position="306"/>
        <end position="319"/>
    </location>
</feature>
<dbReference type="EMBL" id="KZ613469">
    <property type="protein sequence ID" value="PMD25849.1"/>
    <property type="molecule type" value="Genomic_DNA"/>
</dbReference>
<reference evidence="10 11" key="1">
    <citation type="submission" date="2016-05" db="EMBL/GenBank/DDBJ databases">
        <title>A degradative enzymes factory behind the ericoid mycorrhizal symbiosis.</title>
        <authorList>
            <consortium name="DOE Joint Genome Institute"/>
            <person name="Martino E."/>
            <person name="Morin E."/>
            <person name="Grelet G."/>
            <person name="Kuo A."/>
            <person name="Kohler A."/>
            <person name="Daghino S."/>
            <person name="Barry K."/>
            <person name="Choi C."/>
            <person name="Cichocki N."/>
            <person name="Clum A."/>
            <person name="Copeland A."/>
            <person name="Hainaut M."/>
            <person name="Haridas S."/>
            <person name="Labutti K."/>
            <person name="Lindquist E."/>
            <person name="Lipzen A."/>
            <person name="Khouja H.-R."/>
            <person name="Murat C."/>
            <person name="Ohm R."/>
            <person name="Olson A."/>
            <person name="Spatafora J."/>
            <person name="Veneault-Fourrey C."/>
            <person name="Henrissat B."/>
            <person name="Grigoriev I."/>
            <person name="Martin F."/>
            <person name="Perotto S."/>
        </authorList>
    </citation>
    <scope>NUCLEOTIDE SEQUENCE [LARGE SCALE GENOMIC DNA]</scope>
    <source>
        <strain evidence="10 11">UAMH 7357</strain>
    </source>
</reference>
<evidence type="ECO:0000313" key="11">
    <source>
        <dbReference type="Proteomes" id="UP000235672"/>
    </source>
</evidence>
<gene>
    <name evidence="10" type="ORF">NA56DRAFT_698917</name>
</gene>
<dbReference type="InterPro" id="IPR039362">
    <property type="entry name" value="ATG29_sf"/>
</dbReference>
<feature type="compositionally biased region" description="Polar residues" evidence="8">
    <location>
        <begin position="179"/>
        <end position="188"/>
    </location>
</feature>
<evidence type="ECO:0000256" key="3">
    <source>
        <dbReference type="ARBA" id="ARBA00013784"/>
    </source>
</evidence>
<feature type="compositionally biased region" description="Polar residues" evidence="8">
    <location>
        <begin position="364"/>
        <end position="385"/>
    </location>
</feature>
<feature type="compositionally biased region" description="Polar residues" evidence="8">
    <location>
        <begin position="155"/>
        <end position="171"/>
    </location>
</feature>
<comment type="subcellular location">
    <subcellularLocation>
        <location evidence="1">Preautophagosomal structure</location>
    </subcellularLocation>
</comment>
<dbReference type="PANTHER" id="PTHR40012:SF1">
    <property type="entry name" value="AUTOPHAGY-RELATED PROTEIN 29"/>
    <property type="match status" value="1"/>
</dbReference>
<dbReference type="AlphaFoldDB" id="A0A2J6QHX1"/>
<protein>
    <recommendedName>
        <fullName evidence="3">Autophagy-related protein 29</fullName>
    </recommendedName>
</protein>
<feature type="compositionally biased region" description="Low complexity" evidence="8">
    <location>
        <begin position="214"/>
        <end position="230"/>
    </location>
</feature>
<dbReference type="Gene3D" id="1.10.10.2570">
    <property type="match status" value="1"/>
</dbReference>
<evidence type="ECO:0000256" key="4">
    <source>
        <dbReference type="ARBA" id="ARBA00022448"/>
    </source>
</evidence>
<keyword evidence="11" id="KW-1185">Reference proteome</keyword>
<proteinExistence type="inferred from homology"/>
<evidence type="ECO:0000259" key="9">
    <source>
        <dbReference type="Pfam" id="PF18388"/>
    </source>
</evidence>
<feature type="region of interest" description="Disordered" evidence="8">
    <location>
        <begin position="90"/>
        <end position="416"/>
    </location>
</feature>
<dbReference type="OrthoDB" id="10259236at2759"/>
<keyword evidence="4" id="KW-0813">Transport</keyword>
<dbReference type="PANTHER" id="PTHR40012">
    <property type="entry name" value="AUTOPHAGY-RELATED PROTEIN 29"/>
    <property type="match status" value="1"/>
</dbReference>
<sequence>MSSSEPSYTVFIRLPFPRGEFIDPPSVEWDAAKDKALWKILSKASKNSDINWDELATKFEVSLAFLLQQAAWLYERQLLQVRAQMRKVGVSKGSAAPSPVPGSTSESAGGEAMRRTGSGGGGPRIGSALSSRKDSPIPRNDSSVPNTPGRPKVISRTSSANTTITSRNFAPTSPRPTHATINRRSLSPQPKPKSRPNSLAMEPTPRSPRPAPLSSPEDSASSSSSDSEPPMQSRLLRRPPRFAANKLGQSGDIDEEDDNPAFMPFAAPSSSQTPHHDPSATLRGDPRSMGTRRPTHKKSMDATLQSATSDSSTSSTAPAPRRPEPLHTHGTQRQRPSGPLSPRRTAELAGRSPGSKGKGRQDSDGTPSMGSSFSDLDDASVTQSALEEALASNMQAGGGMASRMSSISQALRSKYL</sequence>
<dbReference type="GO" id="GO:0000045">
    <property type="term" value="P:autophagosome assembly"/>
    <property type="evidence" value="ECO:0007669"/>
    <property type="project" value="InterPro"/>
</dbReference>
<dbReference type="InterPro" id="IPR039113">
    <property type="entry name" value="ATG29"/>
</dbReference>